<proteinExistence type="predicted"/>
<comment type="caution">
    <text evidence="1">The sequence shown here is derived from an EMBL/GenBank/DDBJ whole genome shotgun (WGS) entry which is preliminary data.</text>
</comment>
<dbReference type="Proteomes" id="UP000298663">
    <property type="component" value="Unassembled WGS sequence"/>
</dbReference>
<sequence>MNATFKKWAYLKPSKALPMLKYDINVFSAHYEEIHVVEFNRWLGSNLKALWTQYEKQRLLEVHAFANGNVDLRISRRFVVSR</sequence>
<gene>
    <name evidence="1" type="ORF">L596_029441</name>
</gene>
<evidence type="ECO:0000313" key="2">
    <source>
        <dbReference type="Proteomes" id="UP000298663"/>
    </source>
</evidence>
<reference evidence="1 2" key="1">
    <citation type="journal article" date="2015" name="Genome Biol.">
        <title>Comparative genomics of Steinernema reveals deeply conserved gene regulatory networks.</title>
        <authorList>
            <person name="Dillman A.R."/>
            <person name="Macchietto M."/>
            <person name="Porter C.F."/>
            <person name="Rogers A."/>
            <person name="Williams B."/>
            <person name="Antoshechkin I."/>
            <person name="Lee M.M."/>
            <person name="Goodwin Z."/>
            <person name="Lu X."/>
            <person name="Lewis E.E."/>
            <person name="Goodrich-Blair H."/>
            <person name="Stock S.P."/>
            <person name="Adams B.J."/>
            <person name="Sternberg P.W."/>
            <person name="Mortazavi A."/>
        </authorList>
    </citation>
    <scope>NUCLEOTIDE SEQUENCE [LARGE SCALE GENOMIC DNA]</scope>
    <source>
        <strain evidence="1 2">ALL</strain>
    </source>
</reference>
<protein>
    <submittedName>
        <fullName evidence="1">Uncharacterized protein</fullName>
    </submittedName>
</protein>
<name>A0A4V5ZXH1_STECR</name>
<dbReference type="EMBL" id="AZBU02000012">
    <property type="protein sequence ID" value="TKR59825.1"/>
    <property type="molecule type" value="Genomic_DNA"/>
</dbReference>
<dbReference type="AlphaFoldDB" id="A0A4V5ZXH1"/>
<reference evidence="1 2" key="2">
    <citation type="journal article" date="2019" name="G3 (Bethesda)">
        <title>Hybrid Assembly of the Genome of the Entomopathogenic Nematode Steinernema carpocapsae Identifies the X-Chromosome.</title>
        <authorList>
            <person name="Serra L."/>
            <person name="Macchietto M."/>
            <person name="Macias-Munoz A."/>
            <person name="McGill C.J."/>
            <person name="Rodriguez I.M."/>
            <person name="Rodriguez B."/>
            <person name="Murad R."/>
            <person name="Mortazavi A."/>
        </authorList>
    </citation>
    <scope>NUCLEOTIDE SEQUENCE [LARGE SCALE GENOMIC DNA]</scope>
    <source>
        <strain evidence="1 2">ALL</strain>
    </source>
</reference>
<keyword evidence="2" id="KW-1185">Reference proteome</keyword>
<organism evidence="1 2">
    <name type="scientific">Steinernema carpocapsae</name>
    <name type="common">Entomopathogenic nematode</name>
    <dbReference type="NCBI Taxonomy" id="34508"/>
    <lineage>
        <taxon>Eukaryota</taxon>
        <taxon>Metazoa</taxon>
        <taxon>Ecdysozoa</taxon>
        <taxon>Nematoda</taxon>
        <taxon>Chromadorea</taxon>
        <taxon>Rhabditida</taxon>
        <taxon>Tylenchina</taxon>
        <taxon>Panagrolaimomorpha</taxon>
        <taxon>Strongyloidoidea</taxon>
        <taxon>Steinernematidae</taxon>
        <taxon>Steinernema</taxon>
    </lineage>
</organism>
<accession>A0A4V5ZXH1</accession>
<evidence type="ECO:0000313" key="1">
    <source>
        <dbReference type="EMBL" id="TKR59825.1"/>
    </source>
</evidence>